<dbReference type="InterPro" id="IPR037284">
    <property type="entry name" value="SUF_FeS_clus_asmbl_SufBD_sf"/>
</dbReference>
<reference evidence="4" key="1">
    <citation type="journal article" date="2019" name="Int. J. Syst. Evol. Microbiol.">
        <title>The Global Catalogue of Microorganisms (GCM) 10K type strain sequencing project: providing services to taxonomists for standard genome sequencing and annotation.</title>
        <authorList>
            <consortium name="The Broad Institute Genomics Platform"/>
            <consortium name="The Broad Institute Genome Sequencing Center for Infectious Disease"/>
            <person name="Wu L."/>
            <person name="Ma J."/>
        </authorList>
    </citation>
    <scope>NUCLEOTIDE SEQUENCE [LARGE SCALE GENOMIC DNA]</scope>
    <source>
        <strain evidence="4">JCM 5062</strain>
    </source>
</reference>
<evidence type="ECO:0000256" key="1">
    <source>
        <dbReference type="ARBA" id="ARBA00043967"/>
    </source>
</evidence>
<evidence type="ECO:0000313" key="3">
    <source>
        <dbReference type="EMBL" id="GAA2509665.1"/>
    </source>
</evidence>
<protein>
    <submittedName>
        <fullName evidence="3">Fe-S cluster assembly protein SufD</fullName>
    </submittedName>
</protein>
<dbReference type="InterPro" id="IPR000825">
    <property type="entry name" value="SUF_FeS_clus_asmbl_SufBD_core"/>
</dbReference>
<dbReference type="InterPro" id="IPR055346">
    <property type="entry name" value="Fe-S_cluster_assembly_SufBD"/>
</dbReference>
<dbReference type="EMBL" id="BAAASR010000027">
    <property type="protein sequence ID" value="GAA2509665.1"/>
    <property type="molecule type" value="Genomic_DNA"/>
</dbReference>
<dbReference type="PANTHER" id="PTHR43575:SF1">
    <property type="entry name" value="PROTEIN ABCI7, CHLOROPLASTIC"/>
    <property type="match status" value="1"/>
</dbReference>
<dbReference type="SUPFAM" id="SSF101960">
    <property type="entry name" value="Stabilizer of iron transporter SufD"/>
    <property type="match status" value="1"/>
</dbReference>
<sequence>MAEAQNLPAGSTTAGSIAVAAESTVATRMSAPPSFDVADFPVPHGREEEWRFTPLERLRGLHDGTAIATGDGVRVEVEAPEGVTVETVGRDDARLGKAGTPVDRVAAQAYSAFEKASVVTVPKETVLTEPIRIAVHGEGGTAFGHQVVELGAFAEAVVVLDHTGDAVLAANVDYVLGDGAKLTVVSIQDWDEKAVHVAQHNALIGRDASFKSVVVTFGGDVVRLHPRVTYAASGGEAELFGLYFTEKGQHQEHRLLVDHNTPHCKSNVAYKGALQGEDAHAVWIGDVLIQAAAEGTDTYEMNRNLVLTDGARVDSVPNLEIETGEIAGAGHASATGRFDDEQLFYLMARGIPEIEARRLVVRGFFAELVQQIGLPDVEERLMAKIEAELEASV</sequence>
<comment type="caution">
    <text evidence="3">The sequence shown here is derived from an EMBL/GenBank/DDBJ whole genome shotgun (WGS) entry which is preliminary data.</text>
</comment>
<gene>
    <name evidence="3" type="primary">sufD</name>
    <name evidence="3" type="ORF">GCM10010393_48300</name>
</gene>
<accession>A0ABP6A5H9</accession>
<dbReference type="Proteomes" id="UP001499942">
    <property type="component" value="Unassembled WGS sequence"/>
</dbReference>
<proteinExistence type="inferred from homology"/>
<dbReference type="InterPro" id="IPR011542">
    <property type="entry name" value="SUF_FeS_clus_asmbl_SufD"/>
</dbReference>
<evidence type="ECO:0000259" key="2">
    <source>
        <dbReference type="Pfam" id="PF01458"/>
    </source>
</evidence>
<feature type="domain" description="SUF system FeS cluster assembly SufBD core" evidence="2">
    <location>
        <begin position="137"/>
        <end position="364"/>
    </location>
</feature>
<dbReference type="Pfam" id="PF01458">
    <property type="entry name" value="SUFBD_core"/>
    <property type="match status" value="1"/>
</dbReference>
<dbReference type="RefSeq" id="WP_344364786.1">
    <property type="nucleotide sequence ID" value="NZ_BAAASR010000027.1"/>
</dbReference>
<dbReference type="NCBIfam" id="TIGR01981">
    <property type="entry name" value="sufD"/>
    <property type="match status" value="1"/>
</dbReference>
<dbReference type="PANTHER" id="PTHR43575">
    <property type="entry name" value="PROTEIN ABCI7, CHLOROPLASTIC"/>
    <property type="match status" value="1"/>
</dbReference>
<comment type="similarity">
    <text evidence="1">Belongs to the iron-sulfur cluster assembly SufBD family.</text>
</comment>
<keyword evidence="4" id="KW-1185">Reference proteome</keyword>
<organism evidence="3 4">
    <name type="scientific">Streptomyces gobitricini</name>
    <dbReference type="NCBI Taxonomy" id="68211"/>
    <lineage>
        <taxon>Bacteria</taxon>
        <taxon>Bacillati</taxon>
        <taxon>Actinomycetota</taxon>
        <taxon>Actinomycetes</taxon>
        <taxon>Kitasatosporales</taxon>
        <taxon>Streptomycetaceae</taxon>
        <taxon>Streptomyces</taxon>
    </lineage>
</organism>
<evidence type="ECO:0000313" key="4">
    <source>
        <dbReference type="Proteomes" id="UP001499942"/>
    </source>
</evidence>
<name>A0ABP6A5H9_9ACTN</name>